<dbReference type="InterPro" id="IPR036249">
    <property type="entry name" value="Thioredoxin-like_sf"/>
</dbReference>
<reference evidence="2 3" key="2">
    <citation type="journal article" date="2016" name="Int. J. Syst. Evol. Microbiol.">
        <title>Paenibacillus bovis sp. nov., isolated from raw yak (Bos grunniens) milk.</title>
        <authorList>
            <person name="Gao C."/>
            <person name="Han J."/>
            <person name="Liu Z."/>
            <person name="Xu X."/>
            <person name="Hang F."/>
            <person name="Wu Z."/>
        </authorList>
    </citation>
    <scope>NUCLEOTIDE SEQUENCE [LARGE SCALE GENOMIC DNA]</scope>
    <source>
        <strain evidence="2 3">BD3526</strain>
    </source>
</reference>
<dbReference type="STRING" id="1616788.AR543_07230"/>
<dbReference type="Gene3D" id="3.40.30.10">
    <property type="entry name" value="Glutaredoxin"/>
    <property type="match status" value="1"/>
</dbReference>
<protein>
    <submittedName>
        <fullName evidence="2">Thiol reductase thioredoxin</fullName>
    </submittedName>
</protein>
<dbReference type="OrthoDB" id="411356at2"/>
<dbReference type="RefSeq" id="WP_060533108.1">
    <property type="nucleotide sequence ID" value="NZ_CP013023.1"/>
</dbReference>
<dbReference type="Proteomes" id="UP000078148">
    <property type="component" value="Chromosome"/>
</dbReference>
<gene>
    <name evidence="2" type="ORF">AR543_07230</name>
</gene>
<evidence type="ECO:0000313" key="3">
    <source>
        <dbReference type="Proteomes" id="UP000078148"/>
    </source>
</evidence>
<feature type="domain" description="Thioredoxin" evidence="1">
    <location>
        <begin position="11"/>
        <end position="86"/>
    </location>
</feature>
<dbReference type="EMBL" id="CP013023">
    <property type="protein sequence ID" value="ANF95817.1"/>
    <property type="molecule type" value="Genomic_DNA"/>
</dbReference>
<evidence type="ECO:0000313" key="2">
    <source>
        <dbReference type="EMBL" id="ANF95817.1"/>
    </source>
</evidence>
<reference evidence="3" key="1">
    <citation type="submission" date="2015-10" db="EMBL/GenBank/DDBJ databases">
        <title>Genome of Paenibacillus bovis sp. nov.</title>
        <authorList>
            <person name="Wu Z."/>
            <person name="Gao C."/>
            <person name="Liu Z."/>
            <person name="Zheng H."/>
        </authorList>
    </citation>
    <scope>NUCLEOTIDE SEQUENCE [LARGE SCALE GENOMIC DNA]</scope>
    <source>
        <strain evidence="3">BD3526</strain>
    </source>
</reference>
<organism evidence="2 3">
    <name type="scientific">Paenibacillus bovis</name>
    <dbReference type="NCBI Taxonomy" id="1616788"/>
    <lineage>
        <taxon>Bacteria</taxon>
        <taxon>Bacillati</taxon>
        <taxon>Bacillota</taxon>
        <taxon>Bacilli</taxon>
        <taxon>Bacillales</taxon>
        <taxon>Paenibacillaceae</taxon>
        <taxon>Paenibacillus</taxon>
    </lineage>
</organism>
<dbReference type="AlphaFoldDB" id="A0A172ZEV8"/>
<dbReference type="SUPFAM" id="SSF52833">
    <property type="entry name" value="Thioredoxin-like"/>
    <property type="match status" value="1"/>
</dbReference>
<proteinExistence type="predicted"/>
<accession>A0A172ZEV8</accession>
<dbReference type="InterPro" id="IPR013766">
    <property type="entry name" value="Thioredoxin_domain"/>
</dbReference>
<dbReference type="Pfam" id="PF00085">
    <property type="entry name" value="Thioredoxin"/>
    <property type="match status" value="1"/>
</dbReference>
<evidence type="ECO:0000259" key="1">
    <source>
        <dbReference type="Pfam" id="PF00085"/>
    </source>
</evidence>
<dbReference type="CDD" id="cd02947">
    <property type="entry name" value="TRX_family"/>
    <property type="match status" value="1"/>
</dbReference>
<keyword evidence="3" id="KW-1185">Reference proteome</keyword>
<sequence length="108" mass="12448">MKSLNSVEQVREEIQSKRLQLLLLKMHNCSVCEAVQPQTARLLEDYPQIAGAYIYVEDAPELASEYLIFTSPVLILFYEGKEVYRAARFIRFAELEQQLEGYASLLES</sequence>
<dbReference type="KEGG" id="pbv:AR543_07230"/>
<name>A0A172ZEV8_9BACL</name>